<dbReference type="InterPro" id="IPR006016">
    <property type="entry name" value="UspA"/>
</dbReference>
<evidence type="ECO:0000313" key="2">
    <source>
        <dbReference type="EMBL" id="CAK7332859.1"/>
    </source>
</evidence>
<dbReference type="AlphaFoldDB" id="A0AAV1RGB2"/>
<proteinExistence type="predicted"/>
<dbReference type="SUPFAM" id="SSF52402">
    <property type="entry name" value="Adenine nucleotide alpha hydrolases-like"/>
    <property type="match status" value="1"/>
</dbReference>
<comment type="caution">
    <text evidence="2">The sequence shown here is derived from an EMBL/GenBank/DDBJ whole genome shotgun (WGS) entry which is preliminary data.</text>
</comment>
<feature type="domain" description="UspA" evidence="1">
    <location>
        <begin position="5"/>
        <end position="69"/>
    </location>
</feature>
<evidence type="ECO:0000259" key="1">
    <source>
        <dbReference type="Pfam" id="PF00582"/>
    </source>
</evidence>
<dbReference type="Gene3D" id="3.40.50.620">
    <property type="entry name" value="HUPs"/>
    <property type="match status" value="1"/>
</dbReference>
<dbReference type="EMBL" id="CAWUPB010000913">
    <property type="protein sequence ID" value="CAK7332859.1"/>
    <property type="molecule type" value="Genomic_DNA"/>
</dbReference>
<dbReference type="PANTHER" id="PTHR46100">
    <property type="entry name" value="IMP2'P"/>
    <property type="match status" value="1"/>
</dbReference>
<sequence>MPGDRNIGVAMDFSPRSKNAFNWAFDNLVDSSDPLYLININPNSLDESHNKLWAKFGSPLTPLAEFRELEILKKYGIQVDAHLMTKRGIS</sequence>
<dbReference type="PANTHER" id="PTHR46100:SF2">
    <property type="entry name" value="OS05G0453700 PROTEIN"/>
    <property type="match status" value="1"/>
</dbReference>
<evidence type="ECO:0000313" key="3">
    <source>
        <dbReference type="Proteomes" id="UP001314170"/>
    </source>
</evidence>
<reference evidence="2 3" key="1">
    <citation type="submission" date="2024-01" db="EMBL/GenBank/DDBJ databases">
        <authorList>
            <person name="Waweru B."/>
        </authorList>
    </citation>
    <scope>NUCLEOTIDE SEQUENCE [LARGE SCALE GENOMIC DNA]</scope>
</reference>
<gene>
    <name evidence="2" type="ORF">DCAF_LOCUS9194</name>
</gene>
<protein>
    <recommendedName>
        <fullName evidence="1">UspA domain-containing protein</fullName>
    </recommendedName>
</protein>
<name>A0AAV1RGB2_9ROSI</name>
<dbReference type="Proteomes" id="UP001314170">
    <property type="component" value="Unassembled WGS sequence"/>
</dbReference>
<keyword evidence="3" id="KW-1185">Reference proteome</keyword>
<accession>A0AAV1RGB2</accession>
<organism evidence="2 3">
    <name type="scientific">Dovyalis caffra</name>
    <dbReference type="NCBI Taxonomy" id="77055"/>
    <lineage>
        <taxon>Eukaryota</taxon>
        <taxon>Viridiplantae</taxon>
        <taxon>Streptophyta</taxon>
        <taxon>Embryophyta</taxon>
        <taxon>Tracheophyta</taxon>
        <taxon>Spermatophyta</taxon>
        <taxon>Magnoliopsida</taxon>
        <taxon>eudicotyledons</taxon>
        <taxon>Gunneridae</taxon>
        <taxon>Pentapetalae</taxon>
        <taxon>rosids</taxon>
        <taxon>fabids</taxon>
        <taxon>Malpighiales</taxon>
        <taxon>Salicaceae</taxon>
        <taxon>Flacourtieae</taxon>
        <taxon>Dovyalis</taxon>
    </lineage>
</organism>
<dbReference type="Pfam" id="PF00582">
    <property type="entry name" value="Usp"/>
    <property type="match status" value="1"/>
</dbReference>
<dbReference type="InterPro" id="IPR014729">
    <property type="entry name" value="Rossmann-like_a/b/a_fold"/>
</dbReference>